<accession>A0A1G2TYU8</accession>
<evidence type="ECO:0000313" key="2">
    <source>
        <dbReference type="Proteomes" id="UP000178404"/>
    </source>
</evidence>
<protein>
    <recommendedName>
        <fullName evidence="3">Homing endonuclease LAGLIDADG domain-containing protein</fullName>
    </recommendedName>
</protein>
<gene>
    <name evidence="1" type="ORF">A3A90_00320</name>
</gene>
<dbReference type="Proteomes" id="UP000178404">
    <property type="component" value="Unassembled WGS sequence"/>
</dbReference>
<proteinExistence type="predicted"/>
<dbReference type="AlphaFoldDB" id="A0A1G2TYU8"/>
<comment type="caution">
    <text evidence="1">The sequence shown here is derived from an EMBL/GenBank/DDBJ whole genome shotgun (WGS) entry which is preliminary data.</text>
</comment>
<reference evidence="1 2" key="1">
    <citation type="journal article" date="2016" name="Nat. Commun.">
        <title>Thousands of microbial genomes shed light on interconnected biogeochemical processes in an aquifer system.</title>
        <authorList>
            <person name="Anantharaman K."/>
            <person name="Brown C.T."/>
            <person name="Hug L.A."/>
            <person name="Sharon I."/>
            <person name="Castelle C.J."/>
            <person name="Probst A.J."/>
            <person name="Thomas B.C."/>
            <person name="Singh A."/>
            <person name="Wilkins M.J."/>
            <person name="Karaoz U."/>
            <person name="Brodie E.L."/>
            <person name="Williams K.H."/>
            <person name="Hubbard S.S."/>
            <person name="Banfield J.F."/>
        </authorList>
    </citation>
    <scope>NUCLEOTIDE SEQUENCE [LARGE SCALE GENOMIC DNA]</scope>
</reference>
<organism evidence="1 2">
    <name type="scientific">Candidatus Zambryskibacteria bacterium RIFCSPLOWO2_01_FULL_35_19</name>
    <dbReference type="NCBI Taxonomy" id="1802757"/>
    <lineage>
        <taxon>Bacteria</taxon>
        <taxon>Candidatus Zambryskiibacteriota</taxon>
    </lineage>
</organism>
<dbReference type="SUPFAM" id="SSF46689">
    <property type="entry name" value="Homeodomain-like"/>
    <property type="match status" value="1"/>
</dbReference>
<dbReference type="EMBL" id="MHWA01000003">
    <property type="protein sequence ID" value="OHB02478.1"/>
    <property type="molecule type" value="Genomic_DNA"/>
</dbReference>
<sequence length="232" mass="26780">MGSRKYNLNLKSEAIKLRLAGYSYNQIRQKLGIASKGTISYWLHGLVLTESAKKLLEKNTELSYRRGLFKANKIRSEKIKSENISYFAVGENKIKRLSKRDLMIVGIALYWGEGTKYEPENTTNRGLIFTNSDPKMISVYMRFIREILYIPEDKIRAGIHIYPSINKNTATKFWSEITNLPKDRFYVITQISRVSKSKRKTDSLPNGTVVIRVNGRAYFYTMKGMIASLIKQ</sequence>
<evidence type="ECO:0008006" key="3">
    <source>
        <dbReference type="Google" id="ProtNLM"/>
    </source>
</evidence>
<name>A0A1G2TYU8_9BACT</name>
<evidence type="ECO:0000313" key="1">
    <source>
        <dbReference type="EMBL" id="OHB02478.1"/>
    </source>
</evidence>
<dbReference type="InterPro" id="IPR009057">
    <property type="entry name" value="Homeodomain-like_sf"/>
</dbReference>